<keyword evidence="1" id="KW-1133">Transmembrane helix</keyword>
<dbReference type="AlphaFoldDB" id="A0A521DBY5"/>
<feature type="transmembrane region" description="Helical" evidence="1">
    <location>
        <begin position="30"/>
        <end position="51"/>
    </location>
</feature>
<dbReference type="Proteomes" id="UP000317557">
    <property type="component" value="Unassembled WGS sequence"/>
</dbReference>
<feature type="transmembrane region" description="Helical" evidence="1">
    <location>
        <begin position="186"/>
        <end position="212"/>
    </location>
</feature>
<gene>
    <name evidence="2" type="ORF">SAMN06265219_10822</name>
</gene>
<keyword evidence="3" id="KW-1185">Reference proteome</keyword>
<keyword evidence="1" id="KW-0472">Membrane</keyword>
<feature type="transmembrane region" description="Helical" evidence="1">
    <location>
        <begin position="114"/>
        <end position="133"/>
    </location>
</feature>
<evidence type="ECO:0000256" key="1">
    <source>
        <dbReference type="SAM" id="Phobius"/>
    </source>
</evidence>
<sequence length="221" mass="26094">MKNRLWTYLIPLLIAMMYVIVIFIDAEELYTYDFLRAIYIVSTTTPILYIFSINREKDYRYQSQRRFQNFPVAPRDLLKEELRHTLRDPHFLVPVLLCLAAITWTSLATEVETLYVMAIQVLYCLLMLLLLVVANTIKYRYEEQFKNVIIVAFFAIMLQLDITYLVDESILHIIYALMPNSAFLMVLFGAPIVQALALCSIIVSLYGTYFLWRKELRYINK</sequence>
<dbReference type="RefSeq" id="WP_142454490.1">
    <property type="nucleotide sequence ID" value="NZ_FXTP01000008.1"/>
</dbReference>
<proteinExistence type="predicted"/>
<name>A0A521DBY5_9BACT</name>
<feature type="transmembrane region" description="Helical" evidence="1">
    <location>
        <begin position="5"/>
        <end position="24"/>
    </location>
</feature>
<protein>
    <recommendedName>
        <fullName evidence="4">ABC-2 family transporter protein</fullName>
    </recommendedName>
</protein>
<keyword evidence="1" id="KW-0812">Transmembrane</keyword>
<feature type="transmembrane region" description="Helical" evidence="1">
    <location>
        <begin position="145"/>
        <end position="166"/>
    </location>
</feature>
<evidence type="ECO:0000313" key="2">
    <source>
        <dbReference type="EMBL" id="SMO69219.1"/>
    </source>
</evidence>
<evidence type="ECO:0000313" key="3">
    <source>
        <dbReference type="Proteomes" id="UP000317557"/>
    </source>
</evidence>
<reference evidence="2 3" key="1">
    <citation type="submission" date="2017-05" db="EMBL/GenBank/DDBJ databases">
        <authorList>
            <person name="Varghese N."/>
            <person name="Submissions S."/>
        </authorList>
    </citation>
    <scope>NUCLEOTIDE SEQUENCE [LARGE SCALE GENOMIC DNA]</scope>
    <source>
        <strain evidence="2 3">DSM 21985</strain>
    </source>
</reference>
<accession>A0A521DBY5</accession>
<feature type="transmembrane region" description="Helical" evidence="1">
    <location>
        <begin position="91"/>
        <end position="108"/>
    </location>
</feature>
<dbReference type="EMBL" id="FXTP01000008">
    <property type="protein sequence ID" value="SMO69219.1"/>
    <property type="molecule type" value="Genomic_DNA"/>
</dbReference>
<organism evidence="2 3">
    <name type="scientific">Gracilimonas mengyeensis</name>
    <dbReference type="NCBI Taxonomy" id="1302730"/>
    <lineage>
        <taxon>Bacteria</taxon>
        <taxon>Pseudomonadati</taxon>
        <taxon>Balneolota</taxon>
        <taxon>Balneolia</taxon>
        <taxon>Balneolales</taxon>
        <taxon>Balneolaceae</taxon>
        <taxon>Gracilimonas</taxon>
    </lineage>
</organism>
<evidence type="ECO:0008006" key="4">
    <source>
        <dbReference type="Google" id="ProtNLM"/>
    </source>
</evidence>